<feature type="compositionally biased region" description="Low complexity" evidence="1">
    <location>
        <begin position="102"/>
        <end position="114"/>
    </location>
</feature>
<dbReference type="EMBL" id="CAJNOM010002713">
    <property type="protein sequence ID" value="CAF1636540.1"/>
    <property type="molecule type" value="Genomic_DNA"/>
</dbReference>
<dbReference type="Proteomes" id="UP000663877">
    <property type="component" value="Unassembled WGS sequence"/>
</dbReference>
<dbReference type="Proteomes" id="UP000663832">
    <property type="component" value="Unassembled WGS sequence"/>
</dbReference>
<evidence type="ECO:0000313" key="2">
    <source>
        <dbReference type="EMBL" id="CAF1473502.1"/>
    </source>
</evidence>
<evidence type="ECO:0000313" key="4">
    <source>
        <dbReference type="Proteomes" id="UP000663832"/>
    </source>
</evidence>
<feature type="non-terminal residue" evidence="3">
    <location>
        <position position="1"/>
    </location>
</feature>
<comment type="caution">
    <text evidence="3">The sequence shown here is derived from an EMBL/GenBank/DDBJ whole genome shotgun (WGS) entry which is preliminary data.</text>
</comment>
<organism evidence="3 4">
    <name type="scientific">Adineta steineri</name>
    <dbReference type="NCBI Taxonomy" id="433720"/>
    <lineage>
        <taxon>Eukaryota</taxon>
        <taxon>Metazoa</taxon>
        <taxon>Spiralia</taxon>
        <taxon>Gnathifera</taxon>
        <taxon>Rotifera</taxon>
        <taxon>Eurotatoria</taxon>
        <taxon>Bdelloidea</taxon>
        <taxon>Adinetida</taxon>
        <taxon>Adinetidae</taxon>
        <taxon>Adineta</taxon>
    </lineage>
</organism>
<dbReference type="EMBL" id="CAJNOI010002393">
    <property type="protein sequence ID" value="CAF1473502.1"/>
    <property type="molecule type" value="Genomic_DNA"/>
</dbReference>
<evidence type="ECO:0000313" key="3">
    <source>
        <dbReference type="EMBL" id="CAF1636540.1"/>
    </source>
</evidence>
<dbReference type="AlphaFoldDB" id="A0A816DM50"/>
<feature type="compositionally biased region" description="Polar residues" evidence="1">
    <location>
        <begin position="92"/>
        <end position="101"/>
    </location>
</feature>
<protein>
    <submittedName>
        <fullName evidence="3">Uncharacterized protein</fullName>
    </submittedName>
</protein>
<name>A0A816DM50_9BILA</name>
<sequence>AGAGCQGCNLTTLLCSVIFCPFVVLGLLCRGCCAKSSAVPITLRGAFGTEVFTLPGNEVRNALAAIPAAAIPHKTSRHSNNPVPIGPPSSVYPPNSYQPSGYQPSSHQPSGYQPSSPPPNYHKTPKSGDNRHKHKNHTSTNDEY</sequence>
<accession>A0A816DM50</accession>
<keyword evidence="4" id="KW-1185">Reference proteome</keyword>
<proteinExistence type="predicted"/>
<gene>
    <name evidence="2" type="ORF">BJG266_LOCUS41664</name>
    <name evidence="3" type="ORF">QVE165_LOCUS58539</name>
</gene>
<reference evidence="3" key="1">
    <citation type="submission" date="2021-02" db="EMBL/GenBank/DDBJ databases">
        <authorList>
            <person name="Nowell W R."/>
        </authorList>
    </citation>
    <scope>NUCLEOTIDE SEQUENCE</scope>
</reference>
<feature type="region of interest" description="Disordered" evidence="1">
    <location>
        <begin position="71"/>
        <end position="144"/>
    </location>
</feature>
<evidence type="ECO:0000256" key="1">
    <source>
        <dbReference type="SAM" id="MobiDB-lite"/>
    </source>
</evidence>